<name>A0ACC1BFQ4_9ROSI</name>
<dbReference type="Proteomes" id="UP001164250">
    <property type="component" value="Chromosome 5"/>
</dbReference>
<reference evidence="2" key="1">
    <citation type="journal article" date="2023" name="G3 (Bethesda)">
        <title>Genome assembly and association tests identify interacting loci associated with vigor, precocity, and sex in interspecific pistachio rootstocks.</title>
        <authorList>
            <person name="Palmer W."/>
            <person name="Jacygrad E."/>
            <person name="Sagayaradj S."/>
            <person name="Cavanaugh K."/>
            <person name="Han R."/>
            <person name="Bertier L."/>
            <person name="Beede B."/>
            <person name="Kafkas S."/>
            <person name="Golino D."/>
            <person name="Preece J."/>
            <person name="Michelmore R."/>
        </authorList>
    </citation>
    <scope>NUCLEOTIDE SEQUENCE [LARGE SCALE GENOMIC DNA]</scope>
</reference>
<accession>A0ACC1BFQ4</accession>
<comment type="caution">
    <text evidence="1">The sequence shown here is derived from an EMBL/GenBank/DDBJ whole genome shotgun (WGS) entry which is preliminary data.</text>
</comment>
<protein>
    <submittedName>
        <fullName evidence="1">Uncharacterized protein</fullName>
    </submittedName>
</protein>
<sequence length="110" mass="12908">MVSHHFHKVLEAIIELEDKYLLQPNGLQVPLEIRNHSRFYPYFKVIVWAIDGTHIRVKVPVVHVARYRGKKEYTTMNVLVACTFDLKFTYVLNGWEGTTFDSRIMKNALT</sequence>
<gene>
    <name evidence="1" type="ORF">Patl1_27645</name>
</gene>
<evidence type="ECO:0000313" key="2">
    <source>
        <dbReference type="Proteomes" id="UP001164250"/>
    </source>
</evidence>
<proteinExistence type="predicted"/>
<organism evidence="1 2">
    <name type="scientific">Pistacia atlantica</name>
    <dbReference type="NCBI Taxonomy" id="434234"/>
    <lineage>
        <taxon>Eukaryota</taxon>
        <taxon>Viridiplantae</taxon>
        <taxon>Streptophyta</taxon>
        <taxon>Embryophyta</taxon>
        <taxon>Tracheophyta</taxon>
        <taxon>Spermatophyta</taxon>
        <taxon>Magnoliopsida</taxon>
        <taxon>eudicotyledons</taxon>
        <taxon>Gunneridae</taxon>
        <taxon>Pentapetalae</taxon>
        <taxon>rosids</taxon>
        <taxon>malvids</taxon>
        <taxon>Sapindales</taxon>
        <taxon>Anacardiaceae</taxon>
        <taxon>Pistacia</taxon>
    </lineage>
</organism>
<evidence type="ECO:0000313" key="1">
    <source>
        <dbReference type="EMBL" id="KAJ0097684.1"/>
    </source>
</evidence>
<keyword evidence="2" id="KW-1185">Reference proteome</keyword>
<dbReference type="EMBL" id="CM047901">
    <property type="protein sequence ID" value="KAJ0097684.1"/>
    <property type="molecule type" value="Genomic_DNA"/>
</dbReference>